<gene>
    <name evidence="6" type="ORF">UFOPK3547_01660</name>
</gene>
<dbReference type="InterPro" id="IPR041526">
    <property type="entry name" value="DAPG_hydrolase"/>
</dbReference>
<keyword evidence="3" id="KW-0378">Hydrolase</keyword>
<proteinExistence type="predicted"/>
<evidence type="ECO:0000256" key="4">
    <source>
        <dbReference type="ARBA" id="ARBA00022833"/>
    </source>
</evidence>
<evidence type="ECO:0000256" key="3">
    <source>
        <dbReference type="ARBA" id="ARBA00022801"/>
    </source>
</evidence>
<dbReference type="Pfam" id="PF18089">
    <property type="entry name" value="DAPG_hydrolase"/>
    <property type="match status" value="1"/>
</dbReference>
<keyword evidence="4" id="KW-0862">Zinc</keyword>
<evidence type="ECO:0000256" key="2">
    <source>
        <dbReference type="ARBA" id="ARBA00022723"/>
    </source>
</evidence>
<sequence length="37" mass="4181">MRRRVLPEGLPEGLALHCAQEYTNIAALLPGLFRRFA</sequence>
<evidence type="ECO:0000256" key="1">
    <source>
        <dbReference type="ARBA" id="ARBA00001947"/>
    </source>
</evidence>
<dbReference type="AlphaFoldDB" id="A0A6J6A0R8"/>
<comment type="cofactor">
    <cofactor evidence="1">
        <name>Zn(2+)</name>
        <dbReference type="ChEBI" id="CHEBI:29105"/>
    </cofactor>
</comment>
<dbReference type="GO" id="GO:0046872">
    <property type="term" value="F:metal ion binding"/>
    <property type="evidence" value="ECO:0007669"/>
    <property type="project" value="UniProtKB-KW"/>
</dbReference>
<accession>A0A6J6A0R8</accession>
<feature type="domain" description="DAPG hydrolase PhiG" evidence="5">
    <location>
        <begin position="4"/>
        <end position="34"/>
    </location>
</feature>
<name>A0A6J6A0R8_9ZZZZ</name>
<protein>
    <submittedName>
        <fullName evidence="6">Unannotated protein</fullName>
    </submittedName>
</protein>
<organism evidence="6">
    <name type="scientific">freshwater metagenome</name>
    <dbReference type="NCBI Taxonomy" id="449393"/>
    <lineage>
        <taxon>unclassified sequences</taxon>
        <taxon>metagenomes</taxon>
        <taxon>ecological metagenomes</taxon>
    </lineage>
</organism>
<keyword evidence="2" id="KW-0479">Metal-binding</keyword>
<dbReference type="GO" id="GO:0016787">
    <property type="term" value="F:hydrolase activity"/>
    <property type="evidence" value="ECO:0007669"/>
    <property type="project" value="UniProtKB-KW"/>
</dbReference>
<evidence type="ECO:0000259" key="5">
    <source>
        <dbReference type="Pfam" id="PF18089"/>
    </source>
</evidence>
<evidence type="ECO:0000313" key="6">
    <source>
        <dbReference type="EMBL" id="CAB4347378.1"/>
    </source>
</evidence>
<reference evidence="6" key="1">
    <citation type="submission" date="2020-05" db="EMBL/GenBank/DDBJ databases">
        <authorList>
            <person name="Chiriac C."/>
            <person name="Salcher M."/>
            <person name="Ghai R."/>
            <person name="Kavagutti S V."/>
        </authorList>
    </citation>
    <scope>NUCLEOTIDE SEQUENCE</scope>
</reference>
<dbReference type="EMBL" id="CAESAN010000198">
    <property type="protein sequence ID" value="CAB4347378.1"/>
    <property type="molecule type" value="Genomic_DNA"/>
</dbReference>